<proteinExistence type="predicted"/>
<dbReference type="Proteomes" id="UP001303046">
    <property type="component" value="Unassembled WGS sequence"/>
</dbReference>
<comment type="caution">
    <text evidence="4">The sequence shown here is derived from an EMBL/GenBank/DDBJ whole genome shotgun (WGS) entry which is preliminary data.</text>
</comment>
<feature type="region of interest" description="Disordered" evidence="1">
    <location>
        <begin position="311"/>
        <end position="341"/>
    </location>
</feature>
<feature type="compositionally biased region" description="Polar residues" evidence="1">
    <location>
        <begin position="330"/>
        <end position="340"/>
    </location>
</feature>
<dbReference type="PANTHER" id="PTHR44665">
    <property type="entry name" value="DNAJ HOMOLOG SUBFAMILY C MEMBER 14"/>
    <property type="match status" value="1"/>
</dbReference>
<dbReference type="CDD" id="cd06257">
    <property type="entry name" value="DnaJ"/>
    <property type="match status" value="1"/>
</dbReference>
<keyword evidence="2" id="KW-0812">Transmembrane</keyword>
<dbReference type="InterPro" id="IPR001623">
    <property type="entry name" value="DnaJ_domain"/>
</dbReference>
<keyword evidence="2" id="KW-0472">Membrane</keyword>
<dbReference type="InterPro" id="IPR036869">
    <property type="entry name" value="J_dom_sf"/>
</dbReference>
<dbReference type="Pfam" id="PF00226">
    <property type="entry name" value="DnaJ"/>
    <property type="match status" value="1"/>
</dbReference>
<feature type="transmembrane region" description="Helical" evidence="2">
    <location>
        <begin position="502"/>
        <end position="518"/>
    </location>
</feature>
<dbReference type="EMBL" id="JAVFWL010000002">
    <property type="protein sequence ID" value="KAK6735949.1"/>
    <property type="molecule type" value="Genomic_DNA"/>
</dbReference>
<dbReference type="InterPro" id="IPR032843">
    <property type="entry name" value="Jiv"/>
</dbReference>
<gene>
    <name evidence="4" type="primary">Necator_chrII.g6713</name>
    <name evidence="4" type="ORF">RB195_018920</name>
</gene>
<dbReference type="SMART" id="SM00271">
    <property type="entry name" value="DnaJ"/>
    <property type="match status" value="1"/>
</dbReference>
<keyword evidence="2" id="KW-1133">Transmembrane helix</keyword>
<accession>A0ABR1CBT3</accession>
<dbReference type="Pfam" id="PF14901">
    <property type="entry name" value="Jiv90"/>
    <property type="match status" value="1"/>
</dbReference>
<dbReference type="InterPro" id="IPR052317">
    <property type="entry name" value="Viral_replicn-host_int_reg"/>
</dbReference>
<name>A0ABR1CBT3_NECAM</name>
<dbReference type="Gene3D" id="1.10.287.110">
    <property type="entry name" value="DnaJ domain"/>
    <property type="match status" value="1"/>
</dbReference>
<feature type="transmembrane region" description="Helical" evidence="2">
    <location>
        <begin position="524"/>
        <end position="548"/>
    </location>
</feature>
<evidence type="ECO:0000313" key="5">
    <source>
        <dbReference type="Proteomes" id="UP001303046"/>
    </source>
</evidence>
<keyword evidence="5" id="KW-1185">Reference proteome</keyword>
<evidence type="ECO:0000259" key="3">
    <source>
        <dbReference type="PROSITE" id="PS50076"/>
    </source>
</evidence>
<evidence type="ECO:0000256" key="1">
    <source>
        <dbReference type="SAM" id="MobiDB-lite"/>
    </source>
</evidence>
<organism evidence="4 5">
    <name type="scientific">Necator americanus</name>
    <name type="common">Human hookworm</name>
    <dbReference type="NCBI Taxonomy" id="51031"/>
    <lineage>
        <taxon>Eukaryota</taxon>
        <taxon>Metazoa</taxon>
        <taxon>Ecdysozoa</taxon>
        <taxon>Nematoda</taxon>
        <taxon>Chromadorea</taxon>
        <taxon>Rhabditida</taxon>
        <taxon>Rhabditina</taxon>
        <taxon>Rhabditomorpha</taxon>
        <taxon>Strongyloidea</taxon>
        <taxon>Ancylostomatidae</taxon>
        <taxon>Bunostominae</taxon>
        <taxon>Necator</taxon>
    </lineage>
</organism>
<reference evidence="4 5" key="1">
    <citation type="submission" date="2023-08" db="EMBL/GenBank/DDBJ databases">
        <title>A Necator americanus chromosomal reference genome.</title>
        <authorList>
            <person name="Ilik V."/>
            <person name="Petrzelkova K.J."/>
            <person name="Pardy F."/>
            <person name="Fuh T."/>
            <person name="Niatou-Singa F.S."/>
            <person name="Gouil Q."/>
            <person name="Baker L."/>
            <person name="Ritchie M.E."/>
            <person name="Jex A.R."/>
            <person name="Gazzola D."/>
            <person name="Li H."/>
            <person name="Toshio Fujiwara R."/>
            <person name="Zhan B."/>
            <person name="Aroian R.V."/>
            <person name="Pafco B."/>
            <person name="Schwarz E.M."/>
        </authorList>
    </citation>
    <scope>NUCLEOTIDE SEQUENCE [LARGE SCALE GENOMIC DNA]</scope>
    <source>
        <strain evidence="4 5">Aroian</strain>
        <tissue evidence="4">Whole animal</tissue>
    </source>
</reference>
<dbReference type="PROSITE" id="PS50076">
    <property type="entry name" value="DNAJ_2"/>
    <property type="match status" value="1"/>
</dbReference>
<sequence length="952" mass="108669">MKDLIYLIIGETTVRKSLTVDDFVIIVTSEQSVSDSQVSCFGLHRRRISRIGVLFCESRRQASRLKRLILNTPEVARDMVGKLCQGFSCDILDARRMAHASVVDDPEKHFLGNLLEEDTSQNPLPLTAGSSPSLGTIPPVSVISGVGPISSTNSLLRSYWPEPPPPYSPPTQNPFRVPWCSSESKPFLSTTSSDFLFPGGQPTFITQQQIHHHHHNLHHHTHTHSLVESHHHYPITTITVPSHSYCPNFLTEDPLNIGNVILNDECRRFSSDSSMKYATQKMGEDELPLPSTTLLPNKLPLSYRDVAARNDQITGSDGSPLPQVKKLQSHPGSENSSNFLKVQENVDGESATIVKTKGSRKSKSDQPVEFQKITRKKVATKKDKASLRAFSSLHVVGQTATVDVPTKYEILQKLILKSSKGTLSTGDVLMSRREQENMRPTMMNGRPRSSSLFPDNNGGTLVDVPVRLKRTVDMTEKKKQILNTSNNMTQSQQRGRKRSERGWMDKTVIVIVFLFGWIELGFKWILNLVVDVCLQIYAVTFFSIIYLWGSVHSHIRRFFIMTSSAALYSIASIRQIDLRRLLRFREPEPLVWGLEENIVLPTTGEEALERFLYSPKCQDAYGVLGLQASCTEEDVRRHYKKLSTLLNPERNPLEGAEEAYEMVTKAYQVLSTPESRKAYNFYRIRPCKSDLHHEIGEMWDRVRERIKDSRSSMYCDCGHRHARIALDIPQCEARYCRRCKTRHPARANDIWVETRLCGFLWVYFTCCDGVIYDITDWATCEANYLKHVRPNSHAVQYRLVSPSRRPTCDDPSSHYHHNDKVRELADVANEIRPDWGRPGHAQISYLPLEPRDEDRSRRAANRRQKKRFGFTFYLYNEIGALVLRCGSSCLFPFVAVFVLPLHLTGISRWHFSEECRVVAVTRCGRCEPLKACKRLFRKTKDFHYFSRIAVVS</sequence>
<dbReference type="SUPFAM" id="SSF46565">
    <property type="entry name" value="Chaperone J-domain"/>
    <property type="match status" value="1"/>
</dbReference>
<feature type="domain" description="J" evidence="3">
    <location>
        <begin position="619"/>
        <end position="683"/>
    </location>
</feature>
<dbReference type="PRINTS" id="PR00625">
    <property type="entry name" value="JDOMAIN"/>
</dbReference>
<protein>
    <recommendedName>
        <fullName evidence="3">J domain-containing protein</fullName>
    </recommendedName>
</protein>
<dbReference type="PANTHER" id="PTHR44665:SF1">
    <property type="entry name" value="DNAJ HOMOLOG SUBFAMILY C MEMBER 14"/>
    <property type="match status" value="1"/>
</dbReference>
<evidence type="ECO:0000256" key="2">
    <source>
        <dbReference type="SAM" id="Phobius"/>
    </source>
</evidence>
<evidence type="ECO:0000313" key="4">
    <source>
        <dbReference type="EMBL" id="KAK6735949.1"/>
    </source>
</evidence>